<keyword evidence="2" id="KW-1185">Reference proteome</keyword>
<dbReference type="AlphaFoldDB" id="A0AAV4DKJ2"/>
<dbReference type="EMBL" id="BLXT01007956">
    <property type="protein sequence ID" value="GFO44549.1"/>
    <property type="molecule type" value="Genomic_DNA"/>
</dbReference>
<evidence type="ECO:0000313" key="2">
    <source>
        <dbReference type="Proteomes" id="UP000735302"/>
    </source>
</evidence>
<gene>
    <name evidence="1" type="ORF">PoB_007105400</name>
</gene>
<sequence>MGSYDSCDPAKVKARGIAMANYPKMPYVNNNQASTTGSPMHGTHFLDLISYITSPQQGDLSLGRRWRGSISTTGSPMHGTHFLDLISYITSPQQGDLSLGRRWRGSIPRRKDPCRSQGEFAIIFATVTPFIV</sequence>
<protein>
    <submittedName>
        <fullName evidence="1">Uncharacterized protein</fullName>
    </submittedName>
</protein>
<accession>A0AAV4DKJ2</accession>
<evidence type="ECO:0000313" key="1">
    <source>
        <dbReference type="EMBL" id="GFO44549.1"/>
    </source>
</evidence>
<name>A0AAV4DKJ2_9GAST</name>
<reference evidence="1 2" key="1">
    <citation type="journal article" date="2021" name="Elife">
        <title>Chloroplast acquisition without the gene transfer in kleptoplastic sea slugs, Plakobranchus ocellatus.</title>
        <authorList>
            <person name="Maeda T."/>
            <person name="Takahashi S."/>
            <person name="Yoshida T."/>
            <person name="Shimamura S."/>
            <person name="Takaki Y."/>
            <person name="Nagai Y."/>
            <person name="Toyoda A."/>
            <person name="Suzuki Y."/>
            <person name="Arimoto A."/>
            <person name="Ishii H."/>
            <person name="Satoh N."/>
            <person name="Nishiyama T."/>
            <person name="Hasebe M."/>
            <person name="Maruyama T."/>
            <person name="Minagawa J."/>
            <person name="Obokata J."/>
            <person name="Shigenobu S."/>
        </authorList>
    </citation>
    <scope>NUCLEOTIDE SEQUENCE [LARGE SCALE GENOMIC DNA]</scope>
</reference>
<comment type="caution">
    <text evidence="1">The sequence shown here is derived from an EMBL/GenBank/DDBJ whole genome shotgun (WGS) entry which is preliminary data.</text>
</comment>
<proteinExistence type="predicted"/>
<dbReference type="Proteomes" id="UP000735302">
    <property type="component" value="Unassembled WGS sequence"/>
</dbReference>
<organism evidence="1 2">
    <name type="scientific">Plakobranchus ocellatus</name>
    <dbReference type="NCBI Taxonomy" id="259542"/>
    <lineage>
        <taxon>Eukaryota</taxon>
        <taxon>Metazoa</taxon>
        <taxon>Spiralia</taxon>
        <taxon>Lophotrochozoa</taxon>
        <taxon>Mollusca</taxon>
        <taxon>Gastropoda</taxon>
        <taxon>Heterobranchia</taxon>
        <taxon>Euthyneura</taxon>
        <taxon>Panpulmonata</taxon>
        <taxon>Sacoglossa</taxon>
        <taxon>Placobranchoidea</taxon>
        <taxon>Plakobranchidae</taxon>
        <taxon>Plakobranchus</taxon>
    </lineage>
</organism>